<keyword evidence="6" id="KW-0031">Aminopeptidase</keyword>
<dbReference type="Pfam" id="PF00557">
    <property type="entry name" value="Peptidase_M24"/>
    <property type="match status" value="1"/>
</dbReference>
<dbReference type="GO" id="GO:0046872">
    <property type="term" value="F:metal ion binding"/>
    <property type="evidence" value="ECO:0007669"/>
    <property type="project" value="UniProtKB-KW"/>
</dbReference>
<organism evidence="15 16">
    <name type="scientific">Candidozyma auris</name>
    <name type="common">Yeast</name>
    <name type="synonym">Candida auris</name>
    <dbReference type="NCBI Taxonomy" id="498019"/>
    <lineage>
        <taxon>Eukaryota</taxon>
        <taxon>Fungi</taxon>
        <taxon>Dikarya</taxon>
        <taxon>Ascomycota</taxon>
        <taxon>Saccharomycotina</taxon>
        <taxon>Pichiomycetes</taxon>
        <taxon>Metschnikowiaceae</taxon>
        <taxon>Candidozyma</taxon>
    </lineage>
</organism>
<dbReference type="InterPro" id="IPR032416">
    <property type="entry name" value="Peptidase_M24_C"/>
</dbReference>
<dbReference type="GO" id="GO:0006508">
    <property type="term" value="P:proteolysis"/>
    <property type="evidence" value="ECO:0007669"/>
    <property type="project" value="UniProtKB-KW"/>
</dbReference>
<evidence type="ECO:0000256" key="11">
    <source>
        <dbReference type="ARBA" id="ARBA00023211"/>
    </source>
</evidence>
<dbReference type="Proteomes" id="UP000037122">
    <property type="component" value="Unassembled WGS sequence"/>
</dbReference>
<evidence type="ECO:0000259" key="13">
    <source>
        <dbReference type="Pfam" id="PF01321"/>
    </source>
</evidence>
<keyword evidence="9" id="KW-0479">Metal-binding</keyword>
<dbReference type="SUPFAM" id="SSF55920">
    <property type="entry name" value="Creatinase/aminopeptidase"/>
    <property type="match status" value="1"/>
</dbReference>
<keyword evidence="10" id="KW-0378">Hydrolase</keyword>
<dbReference type="FunFam" id="3.40.350.10:FF:000015">
    <property type="entry name" value="Xaa-Pro aminopeptidase app-1"/>
    <property type="match status" value="1"/>
</dbReference>
<comment type="similarity">
    <text evidence="4">Belongs to the peptidase M24B family.</text>
</comment>
<dbReference type="VEuPathDB" id="FungiDB:CJI97_001668"/>
<comment type="caution">
    <text evidence="15">The sequence shown here is derived from an EMBL/GenBank/DDBJ whole genome shotgun (WGS) entry which is preliminary data.</text>
</comment>
<dbReference type="AlphaFoldDB" id="A0A0L0NV85"/>
<dbReference type="VEuPathDB" id="FungiDB:CJJ09_001837"/>
<dbReference type="GO" id="GO:0005737">
    <property type="term" value="C:cytoplasm"/>
    <property type="evidence" value="ECO:0007669"/>
    <property type="project" value="UniProtKB-SubCell"/>
</dbReference>
<dbReference type="VEuPathDB" id="FungiDB:CJJ07_000061"/>
<dbReference type="CDD" id="cd01085">
    <property type="entry name" value="APP"/>
    <property type="match status" value="1"/>
</dbReference>
<dbReference type="EMBL" id="LGST01000038">
    <property type="protein sequence ID" value="KND97919.1"/>
    <property type="molecule type" value="Genomic_DNA"/>
</dbReference>
<protein>
    <recommendedName>
        <fullName evidence="5">Xaa-Pro aminopeptidase</fullName>
        <ecNumber evidence="5">3.4.11.9</ecNumber>
    </recommendedName>
</protein>
<evidence type="ECO:0000256" key="8">
    <source>
        <dbReference type="ARBA" id="ARBA00022670"/>
    </source>
</evidence>
<evidence type="ECO:0000256" key="1">
    <source>
        <dbReference type="ARBA" id="ARBA00001424"/>
    </source>
</evidence>
<dbReference type="VEuPathDB" id="FungiDB:QG37_05334"/>
<dbReference type="InterPro" id="IPR000994">
    <property type="entry name" value="Pept_M24"/>
</dbReference>
<evidence type="ECO:0000256" key="5">
    <source>
        <dbReference type="ARBA" id="ARBA00012574"/>
    </source>
</evidence>
<feature type="domain" description="Creatinase N-terminal" evidence="13">
    <location>
        <begin position="1"/>
        <end position="141"/>
    </location>
</feature>
<keyword evidence="11" id="KW-0464">Manganese</keyword>
<evidence type="ECO:0000256" key="10">
    <source>
        <dbReference type="ARBA" id="ARBA00022801"/>
    </source>
</evidence>
<dbReference type="InterPro" id="IPR050422">
    <property type="entry name" value="X-Pro_aminopeptidase_P"/>
</dbReference>
<evidence type="ECO:0000313" key="15">
    <source>
        <dbReference type="EMBL" id="KND97919.1"/>
    </source>
</evidence>
<sequence>MKENDLGVYVIPSEDQHQSEYVAPVDQRRAFISGFSGSAGVAVVTRDVNSFGEVPEGSAALATDGRYFTQATNELDFNWTLLKQGQKDVLSWEKWAVQQAIQLSVDSGKLVKIGVDPKLISFLSFDKITKAIEEETKKKTEAQVELVPVKKNLVDAIWPEFEEVPPVPENIIKVLDEKFAGEGVKAKITKVIDAVKENNCDGIIISALDEVAWLLNLRGSDIQYNPVFYSYVIIDADKESVTLYANNKKFDSPVSLHLEKNNVKVKPYESFWEELSKVSKSFKESKKSFLLDEGSASWDIVRTLNCEHVHVSPTPVENLKAIKNLTELEGAKLAHLKDGRALCKFFAWLEEEVANKVELINEVEADQKLFELRSEEANFVGLSFDTISASGANGAIIHYKPTKEACATIDPSKIYLNDSGAQYLEGTTDTTRCVHFGTPTQEEIDNYTLVLKGNIALGSLKFPEKTPLTDTVARQYLWKQGKDFGHGTSHGIGAFLNVHEGPIGLGPRANPKNLLKPGHLLSNEPGYYEEGEYGIRIENVMFVKPSGYEYNGKKFNEFETVTRVPFCRRLINQNMLTKEEKEWIDDYHKTIWKELSGSFIKNTIEWAWLKRETASLK</sequence>
<evidence type="ECO:0000256" key="6">
    <source>
        <dbReference type="ARBA" id="ARBA00022438"/>
    </source>
</evidence>
<proteinExistence type="inferred from homology"/>
<dbReference type="Pfam" id="PF16189">
    <property type="entry name" value="Creatinase_N_2"/>
    <property type="match status" value="1"/>
</dbReference>
<dbReference type="Gene3D" id="3.40.350.10">
    <property type="entry name" value="Creatinase/prolidase N-terminal domain"/>
    <property type="match status" value="2"/>
</dbReference>
<evidence type="ECO:0000256" key="9">
    <source>
        <dbReference type="ARBA" id="ARBA00022723"/>
    </source>
</evidence>
<accession>A0A0L0NV85</accession>
<comment type="subcellular location">
    <subcellularLocation>
        <location evidence="3">Cytoplasm</location>
    </subcellularLocation>
</comment>
<evidence type="ECO:0000256" key="7">
    <source>
        <dbReference type="ARBA" id="ARBA00022490"/>
    </source>
</evidence>
<dbReference type="GO" id="GO:0070006">
    <property type="term" value="F:metalloaminopeptidase activity"/>
    <property type="evidence" value="ECO:0007669"/>
    <property type="project" value="InterPro"/>
</dbReference>
<name>A0A0L0NV85_CANAR</name>
<evidence type="ECO:0000313" key="16">
    <source>
        <dbReference type="Proteomes" id="UP000037122"/>
    </source>
</evidence>
<dbReference type="InterPro" id="IPR000587">
    <property type="entry name" value="Creatinase_N"/>
</dbReference>
<reference evidence="16" key="1">
    <citation type="journal article" date="2015" name="BMC Genomics">
        <title>Draft genome of a commonly misdiagnosed multidrug resistant pathogen Candida auris.</title>
        <authorList>
            <person name="Chatterjee S."/>
            <person name="Alampalli S.V."/>
            <person name="Nageshan R.K."/>
            <person name="Chettiar S.T."/>
            <person name="Joshi S."/>
            <person name="Tatu U.S."/>
        </authorList>
    </citation>
    <scope>NUCLEOTIDE SEQUENCE [LARGE SCALE GENOMIC DNA]</scope>
    <source>
        <strain evidence="16">6684</strain>
    </source>
</reference>
<dbReference type="InterPro" id="IPR036005">
    <property type="entry name" value="Creatinase/aminopeptidase-like"/>
</dbReference>
<dbReference type="InterPro" id="IPR029149">
    <property type="entry name" value="Creatin/AminoP/Spt16_N"/>
</dbReference>
<dbReference type="SUPFAM" id="SSF53092">
    <property type="entry name" value="Creatinase/prolidase N-terminal domain"/>
    <property type="match status" value="1"/>
</dbReference>
<comment type="catalytic activity">
    <reaction evidence="1">
        <text>Release of any N-terminal amino acid, including proline, that is linked to proline, even from a dipeptide or tripeptide.</text>
        <dbReference type="EC" id="3.4.11.9"/>
    </reaction>
</comment>
<dbReference type="Pfam" id="PF01321">
    <property type="entry name" value="Creatinase_N"/>
    <property type="match status" value="1"/>
</dbReference>
<dbReference type="Gene3D" id="3.90.230.10">
    <property type="entry name" value="Creatinase/methionine aminopeptidase superfamily"/>
    <property type="match status" value="1"/>
</dbReference>
<dbReference type="PANTHER" id="PTHR43763:SF6">
    <property type="entry name" value="XAA-PRO AMINOPEPTIDASE 1"/>
    <property type="match status" value="1"/>
</dbReference>
<evidence type="ECO:0000256" key="4">
    <source>
        <dbReference type="ARBA" id="ARBA00008766"/>
    </source>
</evidence>
<keyword evidence="7" id="KW-0963">Cytoplasm</keyword>
<dbReference type="PANTHER" id="PTHR43763">
    <property type="entry name" value="XAA-PRO AMINOPEPTIDASE 1"/>
    <property type="match status" value="1"/>
</dbReference>
<evidence type="ECO:0000256" key="3">
    <source>
        <dbReference type="ARBA" id="ARBA00004496"/>
    </source>
</evidence>
<dbReference type="FunFam" id="3.90.230.10:FF:000007">
    <property type="entry name" value="Xaa-Pro aminopeptidase P"/>
    <property type="match status" value="1"/>
</dbReference>
<dbReference type="Pfam" id="PF16188">
    <property type="entry name" value="Peptidase_M24_C"/>
    <property type="match status" value="1"/>
</dbReference>
<comment type="cofactor">
    <cofactor evidence="2">
        <name>Mn(2+)</name>
        <dbReference type="ChEBI" id="CHEBI:29035"/>
    </cofactor>
</comment>
<evidence type="ECO:0000259" key="14">
    <source>
        <dbReference type="Pfam" id="PF16188"/>
    </source>
</evidence>
<feature type="domain" description="Peptidase M24" evidence="12">
    <location>
        <begin position="332"/>
        <end position="544"/>
    </location>
</feature>
<dbReference type="VEuPathDB" id="FungiDB:B9J08_001642"/>
<evidence type="ECO:0000259" key="12">
    <source>
        <dbReference type="Pfam" id="PF00557"/>
    </source>
</evidence>
<feature type="domain" description="Peptidase M24 C-terminal" evidence="14">
    <location>
        <begin position="554"/>
        <end position="615"/>
    </location>
</feature>
<dbReference type="InterPro" id="IPR033740">
    <property type="entry name" value="Pept_M24B"/>
</dbReference>
<evidence type="ECO:0000256" key="2">
    <source>
        <dbReference type="ARBA" id="ARBA00001936"/>
    </source>
</evidence>
<keyword evidence="8" id="KW-0645">Protease</keyword>
<dbReference type="VEuPathDB" id="FungiDB:CJI96_0000107"/>
<dbReference type="EC" id="3.4.11.9" evidence="5"/>
<gene>
    <name evidence="15" type="ORF">QG37_05334</name>
</gene>